<keyword evidence="1" id="KW-0812">Transmembrane</keyword>
<feature type="domain" description="TadE-like" evidence="2">
    <location>
        <begin position="8"/>
        <end position="48"/>
    </location>
</feature>
<dbReference type="OrthoDB" id="6077738at2"/>
<proteinExistence type="predicted"/>
<dbReference type="Proteomes" id="UP000050416">
    <property type="component" value="Unassembled WGS sequence"/>
</dbReference>
<evidence type="ECO:0000256" key="1">
    <source>
        <dbReference type="SAM" id="Phobius"/>
    </source>
</evidence>
<keyword evidence="1" id="KW-0472">Membrane</keyword>
<dbReference type="InterPro" id="IPR012495">
    <property type="entry name" value="TadE-like_dom"/>
</dbReference>
<accession>A0A0P7ZIG6</accession>
<dbReference type="PATRIC" id="fig|1305731.5.peg.357"/>
<keyword evidence="1" id="KW-1133">Transmembrane helix</keyword>
<protein>
    <recommendedName>
        <fullName evidence="2">TadE-like domain-containing protein</fullName>
    </recommendedName>
</protein>
<dbReference type="AlphaFoldDB" id="A0A0P7ZIG6"/>
<evidence type="ECO:0000313" key="4">
    <source>
        <dbReference type="Proteomes" id="UP000050416"/>
    </source>
</evidence>
<feature type="transmembrane region" description="Helical" evidence="1">
    <location>
        <begin position="12"/>
        <end position="36"/>
    </location>
</feature>
<gene>
    <name evidence="3" type="ORF">HLUCCX14_07715</name>
</gene>
<name>A0A0P7ZIG6_9GAMM</name>
<dbReference type="EMBL" id="LJZQ01000008">
    <property type="protein sequence ID" value="KPQ29155.1"/>
    <property type="molecule type" value="Genomic_DNA"/>
</dbReference>
<reference evidence="3 4" key="1">
    <citation type="submission" date="2015-09" db="EMBL/GenBank/DDBJ databases">
        <title>Identification and resolution of microdiversity through metagenomic sequencing of parallel consortia.</title>
        <authorList>
            <person name="Nelson W.C."/>
            <person name="Romine M.F."/>
            <person name="Lindemann S.R."/>
        </authorList>
    </citation>
    <scope>NUCLEOTIDE SEQUENCE [LARGE SCALE GENOMIC DNA]</scope>
    <source>
        <strain evidence="3">HL-55</strain>
    </source>
</reference>
<organism evidence="3 4">
    <name type="scientific">Marinobacter excellens HL-55</name>
    <dbReference type="NCBI Taxonomy" id="1305731"/>
    <lineage>
        <taxon>Bacteria</taxon>
        <taxon>Pseudomonadati</taxon>
        <taxon>Pseudomonadota</taxon>
        <taxon>Gammaproteobacteria</taxon>
        <taxon>Pseudomonadales</taxon>
        <taxon>Marinobacteraceae</taxon>
        <taxon>Marinobacter</taxon>
    </lineage>
</organism>
<evidence type="ECO:0000313" key="3">
    <source>
        <dbReference type="EMBL" id="KPQ29155.1"/>
    </source>
</evidence>
<evidence type="ECO:0000259" key="2">
    <source>
        <dbReference type="Pfam" id="PF07811"/>
    </source>
</evidence>
<sequence>MAAIRSRGVITLEFVLVFPILVGFLYGAAGYGVLFFTKSQMQVAVDRASSAVFSLDRRASADFSDDAIAHSNQVLEALRQRLPKAAADRVVESQCSVSTDGGLDLLECTLRAEATESGFLPQVNVFGLGSFPPLPTSLTARSSVAF</sequence>
<dbReference type="Pfam" id="PF07811">
    <property type="entry name" value="TadE"/>
    <property type="match status" value="1"/>
</dbReference>
<comment type="caution">
    <text evidence="3">The sequence shown here is derived from an EMBL/GenBank/DDBJ whole genome shotgun (WGS) entry which is preliminary data.</text>
</comment>